<proteinExistence type="predicted"/>
<evidence type="ECO:0000313" key="3">
    <source>
        <dbReference type="Proteomes" id="UP001178507"/>
    </source>
</evidence>
<evidence type="ECO:0000313" key="2">
    <source>
        <dbReference type="EMBL" id="CAJ1409088.1"/>
    </source>
</evidence>
<comment type="caution">
    <text evidence="2">The sequence shown here is derived from an EMBL/GenBank/DDBJ whole genome shotgun (WGS) entry which is preliminary data.</text>
</comment>
<evidence type="ECO:0000256" key="1">
    <source>
        <dbReference type="SAM" id="SignalP"/>
    </source>
</evidence>
<feature type="chain" id="PRO_5041219795" evidence="1">
    <location>
        <begin position="30"/>
        <end position="1052"/>
    </location>
</feature>
<keyword evidence="3" id="KW-1185">Reference proteome</keyword>
<dbReference type="AlphaFoldDB" id="A0AA36NMB1"/>
<gene>
    <name evidence="2" type="ORF">EVOR1521_LOCUS30268</name>
</gene>
<keyword evidence="1" id="KW-0732">Signal</keyword>
<sequence length="1052" mass="110034">MGLPRAMAMSSRATLFALLSTVLVQYSSAATADLLTSVKTEVASVKTSVASFATSVDSAKTIAEYPGQINTARQCMATLFPVLTTGLTTIAAVPFPALQTGANAAKTVVTAGKSTFETATSAIPTIASSSTQVANQMATVKGTADGLTNGLDAFNLIVDRGLKMLEQVGLLLHFGAALDAVKAKLQSLFESLTSEFPEQVTAKVVSAMAGWTGATQLQTQLDMIALTADVDSKAFDTAPLIATLTTSSRTAIDAALAGLLDVSALVANATSMVEAEVKKSLRDIARLFSQLAQGLTANQTATAMMDDLLLRPLDEAVTEMMSSMEKEYLAWLDFSDAQKTSLQSAHEGVDVAAVFTAVQTALSSKASALATTIYPTVIDLIKTSVASMGQTVTNELLSDCAPPKNPIACVKEKVEAAMSSAMATFKASVITKMQEHGSSIMSEVITEAQAATSVTQAKIEAMLMSMASIPNTGQDLAAALQAQMKVKVEAALARSQARADELMEALPMPPGLAAVAGLVANAPNWKTGLLAVFEAVVGNGIMKSLEVAISTVVNTAVTTIKATSLTELKASLTSYLTDSLGLSASVAASKATELETSALGFWNLMRLDERVIELSLILKDYVLKWALAKKSELSAVMDSASSFDVESVLGGAAGSINSLKEGIKTAGQPLADATSTLSSAVDGLSQWKTSAESVLTALNSACTPANQFKDALKSITDWLDAEYCLNTVLSSLGCIGGYDVGIVTLPRICAKDYISKSAYCMVPSQLLQMEVCVKVPDPCSCLETALGSSAMNICLGASTISDLVATAFNSVISAAGVGNWDLGINFEIPTLPELNFPDIDSVVNLNLQMPNFEMPKLLVTSDGTITLQGWMDQGYNIFTQTVATAVGRVLELLKSAVVLDNVADAANMITNAEFKAALEEGFAKQIGVNASQVSVALSLVNTARRLQSGAGSVQADYTVEVAADSYDGESSDEVQYKMEKVSYDKTGFLTEAKTALQSRSLTSLQSSTVGSVSVATEPEEQVAAQNLQSGEAPSGAWAAWSPLYLLFFRALL</sequence>
<protein>
    <submittedName>
        <fullName evidence="2">Uncharacterized protein</fullName>
    </submittedName>
</protein>
<reference evidence="2" key="1">
    <citation type="submission" date="2023-08" db="EMBL/GenBank/DDBJ databases">
        <authorList>
            <person name="Chen Y."/>
            <person name="Shah S."/>
            <person name="Dougan E. K."/>
            <person name="Thang M."/>
            <person name="Chan C."/>
        </authorList>
    </citation>
    <scope>NUCLEOTIDE SEQUENCE</scope>
</reference>
<name>A0AA36NMB1_9DINO</name>
<feature type="signal peptide" evidence="1">
    <location>
        <begin position="1"/>
        <end position="29"/>
    </location>
</feature>
<organism evidence="2 3">
    <name type="scientific">Effrenium voratum</name>
    <dbReference type="NCBI Taxonomy" id="2562239"/>
    <lineage>
        <taxon>Eukaryota</taxon>
        <taxon>Sar</taxon>
        <taxon>Alveolata</taxon>
        <taxon>Dinophyceae</taxon>
        <taxon>Suessiales</taxon>
        <taxon>Symbiodiniaceae</taxon>
        <taxon>Effrenium</taxon>
    </lineage>
</organism>
<dbReference type="EMBL" id="CAUJNA010003749">
    <property type="protein sequence ID" value="CAJ1409088.1"/>
    <property type="molecule type" value="Genomic_DNA"/>
</dbReference>
<accession>A0AA36NMB1</accession>
<dbReference type="Proteomes" id="UP001178507">
    <property type="component" value="Unassembled WGS sequence"/>
</dbReference>